<protein>
    <submittedName>
        <fullName evidence="9">Cobalt-zinc-cadmium resistance protein CzcA</fullName>
    </submittedName>
</protein>
<feature type="transmembrane region" description="Helical" evidence="8">
    <location>
        <begin position="933"/>
        <end position="958"/>
    </location>
</feature>
<dbReference type="OrthoDB" id="9758297at2"/>
<evidence type="ECO:0000256" key="8">
    <source>
        <dbReference type="SAM" id="Phobius"/>
    </source>
</evidence>
<evidence type="ECO:0000313" key="9">
    <source>
        <dbReference type="EMBL" id="SNY43726.1"/>
    </source>
</evidence>
<evidence type="ECO:0000256" key="1">
    <source>
        <dbReference type="ARBA" id="ARBA00004651"/>
    </source>
</evidence>
<sequence>MIDLILQFALKRRYLVLGLTLLLIIAGVYNAQRLPMDAVPDITNVQVQINTAAPGYSPLEAEQRLTVIIENAMAGLPRLQYSRSLSRYGMSQVTVVFNDGTDIYWARQQVSERLQAVRAKLPADTNPTLGPVATGLGEIFMYTVSAKPEALKDDGTAYNAEDLRTLQDWLIKPQLVNVKGVTEVNTIGGYQRQYQVAPDPARLLAFKLTLDDIATALHRNNSNVGAGYIEQRGEQWLVRSPGQLRNLDDINSLIVAKRDDAPVRLRDVAGVYLGKELRTGAASLNGEETVLGTVFMLMGENSRTVSQAVAEKLLEVNRSLPDGVSAQAVYNRTTLVDRTIATVQKNLFEGAVLVIVVLFIFLGNIRAALITALVIPLSMLFAISGMAINKVSGNLMSLGAIDFGLMVDGAVIVVENCLRRLGLAQHRTGRLLTLDERLSEVYQATREVFTPAVFGVLIIMLVFMPVFALSGVEGKMFHPMAFTVIAALAGAVLLAITFVPAAVAIFVRGRVKEQDSALMRRLKSGYSAVLRQSLHHSGLFIGVALLMMAAVFWQGSKLGREFMPQLDEGDIALHALRIPGTGLNQSLQMQLLLEREIAAMPQVARVFSKLGTAEIATDPMPPNVADTFVMLKPQSQWPDTNMSKADFITLLRQTVAAVPGNNYEFTQPIEMRFNELIAGVRSDVALRIYGDDLAELARLAEDATALLATVPGAVDVRMEQATGLPMLSIEPDREHLALLGIDVATVQQSIQTMVGGTQAGLIYEGDKAFALIIRADESLRSDPQQLKRLPIALPGMAGNHTELTYVPLGEVAHFNELNAPNQINRESAKRNVVVSANVSGRDLGSFISETRQLMVDKLALPAGYWLVYGGTFEQLQSASNRLMWVVPLTLLMIFGLLFSALNSAKDALVVFSGVPLALTGGFAALMLRDMPLSISAAVGFIALSGIAVLNGVVMLAMIQQLREKGLRLSEAIQQGALQRLRPVLMTALVASLGFVPMAFNSGTGAEVQRPLATVVIGGIISATLLTLVLLPALYKLVHRKTG</sequence>
<proteinExistence type="inferred from homology"/>
<evidence type="ECO:0000256" key="2">
    <source>
        <dbReference type="ARBA" id="ARBA00010942"/>
    </source>
</evidence>
<dbReference type="GO" id="GO:0005886">
    <property type="term" value="C:plasma membrane"/>
    <property type="evidence" value="ECO:0007669"/>
    <property type="project" value="UniProtKB-SubCell"/>
</dbReference>
<feature type="transmembrane region" description="Helical" evidence="8">
    <location>
        <begin position="528"/>
        <end position="553"/>
    </location>
</feature>
<feature type="transmembrane region" description="Helical" evidence="8">
    <location>
        <begin position="480"/>
        <end position="507"/>
    </location>
</feature>
<feature type="transmembrane region" description="Helical" evidence="8">
    <location>
        <begin position="448"/>
        <end position="468"/>
    </location>
</feature>
<dbReference type="InterPro" id="IPR004763">
    <property type="entry name" value="CusA-like"/>
</dbReference>
<feature type="transmembrane region" description="Helical" evidence="8">
    <location>
        <begin position="369"/>
        <end position="389"/>
    </location>
</feature>
<dbReference type="GO" id="GO:0008324">
    <property type="term" value="F:monoatomic cation transmembrane transporter activity"/>
    <property type="evidence" value="ECO:0007669"/>
    <property type="project" value="InterPro"/>
</dbReference>
<dbReference type="Pfam" id="PF00873">
    <property type="entry name" value="ACR_tran"/>
    <property type="match status" value="1"/>
</dbReference>
<accession>A0A285I9H1</accession>
<dbReference type="Gene3D" id="1.20.1640.10">
    <property type="entry name" value="Multidrug efflux transporter AcrB transmembrane domain"/>
    <property type="match status" value="2"/>
</dbReference>
<dbReference type="InterPro" id="IPR027463">
    <property type="entry name" value="AcrB_DN_DC_subdom"/>
</dbReference>
<keyword evidence="3" id="KW-0813">Transport</keyword>
<gene>
    <name evidence="9" type="ORF">SAMN06297280_0633</name>
</gene>
<feature type="transmembrane region" description="Helical" evidence="8">
    <location>
        <begin position="908"/>
        <end position="927"/>
    </location>
</feature>
<evidence type="ECO:0000256" key="5">
    <source>
        <dbReference type="ARBA" id="ARBA00022692"/>
    </source>
</evidence>
<keyword evidence="4" id="KW-1003">Cell membrane</keyword>
<dbReference type="Gene3D" id="3.30.70.1430">
    <property type="entry name" value="Multidrug efflux transporter AcrB pore domain"/>
    <property type="match status" value="2"/>
</dbReference>
<dbReference type="Gene3D" id="3.30.2090.10">
    <property type="entry name" value="Multidrug efflux transporter AcrB TolC docking domain, DN and DC subdomains"/>
    <property type="match status" value="2"/>
</dbReference>
<evidence type="ECO:0000256" key="3">
    <source>
        <dbReference type="ARBA" id="ARBA00022448"/>
    </source>
</evidence>
<evidence type="ECO:0000256" key="7">
    <source>
        <dbReference type="ARBA" id="ARBA00023136"/>
    </source>
</evidence>
<dbReference type="EMBL" id="OBEB01000001">
    <property type="protein sequence ID" value="SNY43726.1"/>
    <property type="molecule type" value="Genomic_DNA"/>
</dbReference>
<dbReference type="RefSeq" id="WP_097109877.1">
    <property type="nucleotide sequence ID" value="NZ_OBEB01000001.1"/>
</dbReference>
<name>A0A285I9H1_9GAMM</name>
<keyword evidence="7 8" id="KW-0472">Membrane</keyword>
<reference evidence="10" key="1">
    <citation type="submission" date="2017-09" db="EMBL/GenBank/DDBJ databases">
        <authorList>
            <person name="Varghese N."/>
            <person name="Submissions S."/>
        </authorList>
    </citation>
    <scope>NUCLEOTIDE SEQUENCE [LARGE SCALE GENOMIC DNA]</scope>
    <source>
        <strain evidence="10">CGMCC 1.12461</strain>
    </source>
</reference>
<dbReference type="SUPFAM" id="SSF82866">
    <property type="entry name" value="Multidrug efflux transporter AcrB transmembrane domain"/>
    <property type="match status" value="2"/>
</dbReference>
<dbReference type="Proteomes" id="UP000219353">
    <property type="component" value="Unassembled WGS sequence"/>
</dbReference>
<dbReference type="SUPFAM" id="SSF82693">
    <property type="entry name" value="Multidrug efflux transporter AcrB pore domain, PN1, PN2, PC1 and PC2 subdomains"/>
    <property type="match status" value="3"/>
</dbReference>
<dbReference type="NCBIfam" id="TIGR00914">
    <property type="entry name" value="2A0601"/>
    <property type="match status" value="1"/>
</dbReference>
<evidence type="ECO:0000313" key="10">
    <source>
        <dbReference type="Proteomes" id="UP000219353"/>
    </source>
</evidence>
<keyword evidence="5 8" id="KW-0812">Transmembrane</keyword>
<organism evidence="9 10">
    <name type="scientific">Arsukibacterium tuosuense</name>
    <dbReference type="NCBI Taxonomy" id="1323745"/>
    <lineage>
        <taxon>Bacteria</taxon>
        <taxon>Pseudomonadati</taxon>
        <taxon>Pseudomonadota</taxon>
        <taxon>Gammaproteobacteria</taxon>
        <taxon>Chromatiales</taxon>
        <taxon>Chromatiaceae</taxon>
        <taxon>Arsukibacterium</taxon>
    </lineage>
</organism>
<dbReference type="PANTHER" id="PTHR32063">
    <property type="match status" value="1"/>
</dbReference>
<dbReference type="PRINTS" id="PR00702">
    <property type="entry name" value="ACRIFLAVINRP"/>
</dbReference>
<feature type="transmembrane region" description="Helical" evidence="8">
    <location>
        <begin position="395"/>
        <end position="418"/>
    </location>
</feature>
<dbReference type="SUPFAM" id="SSF82714">
    <property type="entry name" value="Multidrug efflux transporter AcrB TolC docking domain, DN and DC subdomains"/>
    <property type="match status" value="2"/>
</dbReference>
<dbReference type="Gene3D" id="3.30.70.1320">
    <property type="entry name" value="Multidrug efflux transporter AcrB pore domain like"/>
    <property type="match status" value="1"/>
</dbReference>
<keyword evidence="6 8" id="KW-1133">Transmembrane helix</keyword>
<comment type="similarity">
    <text evidence="2">Belongs to the resistance-nodulation-cell division (RND) (TC 2.A.6) family.</text>
</comment>
<feature type="transmembrane region" description="Helical" evidence="8">
    <location>
        <begin position="979"/>
        <end position="999"/>
    </location>
</feature>
<evidence type="ECO:0000256" key="6">
    <source>
        <dbReference type="ARBA" id="ARBA00022989"/>
    </source>
</evidence>
<dbReference type="PANTHER" id="PTHR32063:SF24">
    <property type="entry name" value="CATION EFFLUX SYSTEM (ACRB_ACRD_ACRF FAMILY)"/>
    <property type="match status" value="1"/>
</dbReference>
<feature type="transmembrane region" description="Helical" evidence="8">
    <location>
        <begin position="882"/>
        <end position="901"/>
    </location>
</feature>
<dbReference type="InterPro" id="IPR001036">
    <property type="entry name" value="Acrflvin-R"/>
</dbReference>
<feature type="transmembrane region" description="Helical" evidence="8">
    <location>
        <begin position="346"/>
        <end position="362"/>
    </location>
</feature>
<keyword evidence="10" id="KW-1185">Reference proteome</keyword>
<dbReference type="AlphaFoldDB" id="A0A285I9H1"/>
<dbReference type="GO" id="GO:0042910">
    <property type="term" value="F:xenobiotic transmembrane transporter activity"/>
    <property type="evidence" value="ECO:0007669"/>
    <property type="project" value="TreeGrafter"/>
</dbReference>
<dbReference type="Gene3D" id="3.30.70.1440">
    <property type="entry name" value="Multidrug efflux transporter AcrB pore domain"/>
    <property type="match status" value="1"/>
</dbReference>
<feature type="transmembrane region" description="Helical" evidence="8">
    <location>
        <begin position="1011"/>
        <end position="1034"/>
    </location>
</feature>
<comment type="subcellular location">
    <subcellularLocation>
        <location evidence="1">Cell membrane</location>
        <topology evidence="1">Multi-pass membrane protein</topology>
    </subcellularLocation>
</comment>
<evidence type="ECO:0000256" key="4">
    <source>
        <dbReference type="ARBA" id="ARBA00022475"/>
    </source>
</evidence>